<dbReference type="Proteomes" id="UP001314205">
    <property type="component" value="Unassembled WGS sequence"/>
</dbReference>
<evidence type="ECO:0000256" key="1">
    <source>
        <dbReference type="SAM" id="MobiDB-lite"/>
    </source>
</evidence>
<protein>
    <submittedName>
        <fullName evidence="3">Uncharacterized protein</fullName>
    </submittedName>
</protein>
<dbReference type="SUPFAM" id="SSF50494">
    <property type="entry name" value="Trypsin-like serine proteases"/>
    <property type="match status" value="1"/>
</dbReference>
<dbReference type="InterPro" id="IPR009003">
    <property type="entry name" value="Peptidase_S1_PA"/>
</dbReference>
<proteinExistence type="predicted"/>
<dbReference type="Gene3D" id="2.40.10.10">
    <property type="entry name" value="Trypsin-like serine proteases"/>
    <property type="match status" value="1"/>
</dbReference>
<reference evidence="3 4" key="1">
    <citation type="submission" date="2023-11" db="EMBL/GenBank/DDBJ databases">
        <authorList>
            <person name="Hedman E."/>
            <person name="Englund M."/>
            <person name="Stromberg M."/>
            <person name="Nyberg Akerstrom W."/>
            <person name="Nylinder S."/>
            <person name="Jareborg N."/>
            <person name="Kallberg Y."/>
            <person name="Kronander E."/>
        </authorList>
    </citation>
    <scope>NUCLEOTIDE SEQUENCE [LARGE SCALE GENOMIC DNA]</scope>
</reference>
<sequence length="176" mass="19784">MLLKFTLITILTYNVFASNELESLHGINGGNRVTLCMDPGIEKYECEGVIWQRNWVLVKGSCVADKALYPVIVLRTSSAACDSIVTDIDVSGSRRVRARFMHPSYPATDIALLYLDRPYDVPEPLRNDSSAILYKLEPWLTDTSVFPNYPQDTAQCSSKNSVPYKSLHNKEESNFA</sequence>
<evidence type="ECO:0000313" key="3">
    <source>
        <dbReference type="EMBL" id="CAK1595687.1"/>
    </source>
</evidence>
<accession>A0AAV1LNI4</accession>
<feature type="chain" id="PRO_5043830423" evidence="2">
    <location>
        <begin position="18"/>
        <end position="176"/>
    </location>
</feature>
<keyword evidence="4" id="KW-1185">Reference proteome</keyword>
<feature type="region of interest" description="Disordered" evidence="1">
    <location>
        <begin position="155"/>
        <end position="176"/>
    </location>
</feature>
<name>A0AAV1LNI4_9NEOP</name>
<gene>
    <name evidence="3" type="ORF">PARMNEM_LOCUS15128</name>
</gene>
<comment type="caution">
    <text evidence="3">The sequence shown here is derived from an EMBL/GenBank/DDBJ whole genome shotgun (WGS) entry which is preliminary data.</text>
</comment>
<dbReference type="AlphaFoldDB" id="A0AAV1LNI4"/>
<evidence type="ECO:0000256" key="2">
    <source>
        <dbReference type="SAM" id="SignalP"/>
    </source>
</evidence>
<feature type="signal peptide" evidence="2">
    <location>
        <begin position="1"/>
        <end position="17"/>
    </location>
</feature>
<keyword evidence="2" id="KW-0732">Signal</keyword>
<organism evidence="3 4">
    <name type="scientific">Parnassius mnemosyne</name>
    <name type="common">clouded apollo</name>
    <dbReference type="NCBI Taxonomy" id="213953"/>
    <lineage>
        <taxon>Eukaryota</taxon>
        <taxon>Metazoa</taxon>
        <taxon>Ecdysozoa</taxon>
        <taxon>Arthropoda</taxon>
        <taxon>Hexapoda</taxon>
        <taxon>Insecta</taxon>
        <taxon>Pterygota</taxon>
        <taxon>Neoptera</taxon>
        <taxon>Endopterygota</taxon>
        <taxon>Lepidoptera</taxon>
        <taxon>Glossata</taxon>
        <taxon>Ditrysia</taxon>
        <taxon>Papilionoidea</taxon>
        <taxon>Papilionidae</taxon>
        <taxon>Parnassiinae</taxon>
        <taxon>Parnassini</taxon>
        <taxon>Parnassius</taxon>
        <taxon>Driopa</taxon>
    </lineage>
</organism>
<evidence type="ECO:0000313" key="4">
    <source>
        <dbReference type="Proteomes" id="UP001314205"/>
    </source>
</evidence>
<dbReference type="InterPro" id="IPR043504">
    <property type="entry name" value="Peptidase_S1_PA_chymotrypsin"/>
</dbReference>
<dbReference type="EMBL" id="CAVLGL010000093">
    <property type="protein sequence ID" value="CAK1595687.1"/>
    <property type="molecule type" value="Genomic_DNA"/>
</dbReference>